<keyword evidence="17" id="KW-1185">Reference proteome</keyword>
<keyword evidence="3" id="KW-0963">Cytoplasm</keyword>
<feature type="domain" description="PTS EIIB type-2" evidence="14">
    <location>
        <begin position="401"/>
        <end position="488"/>
    </location>
</feature>
<comment type="caution">
    <text evidence="16">The sequence shown here is derived from an EMBL/GenBank/DDBJ whole genome shotgun (WGS) entry which is preliminary data.</text>
</comment>
<dbReference type="EMBL" id="JACJHT010000001">
    <property type="protein sequence ID" value="MBA9037433.1"/>
    <property type="molecule type" value="Genomic_DNA"/>
</dbReference>
<keyword evidence="8" id="KW-0010">Activator</keyword>
<evidence type="ECO:0000259" key="14">
    <source>
        <dbReference type="PROSITE" id="PS51099"/>
    </source>
</evidence>
<evidence type="ECO:0000256" key="6">
    <source>
        <dbReference type="ARBA" id="ARBA00022683"/>
    </source>
</evidence>
<dbReference type="SUPFAM" id="SSF52794">
    <property type="entry name" value="PTS system IIB component-like"/>
    <property type="match status" value="1"/>
</dbReference>
<dbReference type="Gene3D" id="1.10.1790.10">
    <property type="entry name" value="PRD domain"/>
    <property type="match status" value="1"/>
</dbReference>
<dbReference type="SUPFAM" id="SSF55804">
    <property type="entry name" value="Phoshotransferase/anion transport protein"/>
    <property type="match status" value="1"/>
</dbReference>
<evidence type="ECO:0000256" key="9">
    <source>
        <dbReference type="ARBA" id="ARBA00037387"/>
    </source>
</evidence>
<dbReference type="Proteomes" id="UP000543174">
    <property type="component" value="Unassembled WGS sequence"/>
</dbReference>
<proteinExistence type="predicted"/>
<evidence type="ECO:0000259" key="13">
    <source>
        <dbReference type="PROSITE" id="PS51094"/>
    </source>
</evidence>
<dbReference type="InterPro" id="IPR002178">
    <property type="entry name" value="PTS_EIIA_type-2_dom"/>
</dbReference>
<dbReference type="Pfam" id="PF00359">
    <property type="entry name" value="PTS_EIIA_2"/>
    <property type="match status" value="1"/>
</dbReference>
<evidence type="ECO:0000256" key="2">
    <source>
        <dbReference type="ARBA" id="ARBA00022448"/>
    </source>
</evidence>
<evidence type="ECO:0000256" key="12">
    <source>
        <dbReference type="SAM" id="Coils"/>
    </source>
</evidence>
<dbReference type="PROSITE" id="PS51372">
    <property type="entry name" value="PRD_2"/>
    <property type="match status" value="2"/>
</dbReference>
<comment type="function">
    <text evidence="9">The phosphoenolpyruvate-dependent sugar phosphotransferase system (sugar PTS), a major carbohydrate active transport system, catalyzes the phosphorylation of incoming sugar substrates concomitantly with their translocation across the cell membrane. The enzyme II UlaABC PTS system is involved in ascorbate transport.</text>
</comment>
<comment type="subcellular location">
    <subcellularLocation>
        <location evidence="1">Cytoplasm</location>
    </subcellularLocation>
</comment>
<accession>A0A7W3N6R3</accession>
<dbReference type="CDD" id="cd05568">
    <property type="entry name" value="PTS_IIB_bgl_like"/>
    <property type="match status" value="1"/>
</dbReference>
<reference evidence="16" key="1">
    <citation type="submission" date="2020-08" db="EMBL/GenBank/DDBJ databases">
        <title>Functional genomics of gut bacteria from endangered species of beetles.</title>
        <authorList>
            <person name="Carlos-Shanley C."/>
        </authorList>
    </citation>
    <scope>NUCLEOTIDE SEQUENCE [LARGE SCALE GENOMIC DNA]</scope>
    <source>
        <strain evidence="16">S00060</strain>
    </source>
</reference>
<keyword evidence="12" id="KW-0175">Coiled coil</keyword>
<name>A0A7W3N6R3_PRIAR</name>
<dbReference type="GO" id="GO:0005737">
    <property type="term" value="C:cytoplasm"/>
    <property type="evidence" value="ECO:0007669"/>
    <property type="project" value="UniProtKB-SubCell"/>
</dbReference>
<dbReference type="InterPro" id="IPR051351">
    <property type="entry name" value="Ascorbate-PTS_EIIA_comp"/>
</dbReference>
<dbReference type="SUPFAM" id="SSF63520">
    <property type="entry name" value="PTS-regulatory domain, PRD"/>
    <property type="match status" value="1"/>
</dbReference>
<dbReference type="AlphaFoldDB" id="A0A7W3N6R3"/>
<protein>
    <recommendedName>
        <fullName evidence="10">Ascorbate-specific PTS system EIIA component</fullName>
    </recommendedName>
    <alternativeName>
        <fullName evidence="11">Ascorbate-specific phosphotransferase enzyme IIA component</fullName>
    </alternativeName>
</protein>
<evidence type="ECO:0000313" key="16">
    <source>
        <dbReference type="EMBL" id="MBA9037433.1"/>
    </source>
</evidence>
<feature type="coiled-coil region" evidence="12">
    <location>
        <begin position="183"/>
        <end position="210"/>
    </location>
</feature>
<dbReference type="PANTHER" id="PTHR36203:SF1">
    <property type="entry name" value="ASCORBATE-SPECIFIC PTS SYSTEM EIIA COMPONENT"/>
    <property type="match status" value="1"/>
</dbReference>
<dbReference type="InterPro" id="IPR016152">
    <property type="entry name" value="PTrfase/Anion_transptr"/>
</dbReference>
<sequence length="681" mass="78890">MMHLDERSNLILKRVVSNPGISNTELERKYHLSRRQISYSFTKINDWLKSNNYPKIQRTNGGKFIIDPLLMELFAEKVEHSAGSYIPSEKERAQLVLLMLLSSEEELSLLHFSSSLSVSKNTVLRDMKYTQKIVNGYHLEIVYSRMYGYDIVGSEWNKRKLLIEVLRTVYDMYQGETYIQAYTGTSREEIQRLKEQMEKVEKRLALQFIDQKIKLLPYTIAILLKRIKKGNLIKDSYHIDYEELSDTKEFEAAEILIEDAACIPKEERLFITLQLLTSNVLSSQFLREEETLELKSSLKNSLALFEKKACITFKEKEKLLQKLVLHMKPAYYRIKYQLTTNYSIIEKVSEEFEAIHYIVKDSLKPFETYIGCSIPESEVMFITVFIGGHLINSGETIQLKKRAVVVCPNGVSISHLMEHTLRDLFPEFYFYEALSIREFEQSKAEFDMVFSPVPVQTSKHLFIVEQFITDFQKLQLRQRVIQTIFGLNTSVVNIEQLISVIEKYAKVNQKSQLQKALQDYFSLQVLNETSKNQEYSLADLITPETIVLRDQVESWKEAISIAAAPLLHKGIITEAYIDKMQEQYPSMSPHIVLRLNVAIPHASPEDGVQAVGMSLLKLKEGLLCGEQKVHFIVVIAAIDKKKHLNAMLQLMKLAEMNGVINEMKRLNEKYKIYEIIKTHSI</sequence>
<evidence type="ECO:0000256" key="4">
    <source>
        <dbReference type="ARBA" id="ARBA00022553"/>
    </source>
</evidence>
<evidence type="ECO:0000256" key="11">
    <source>
        <dbReference type="ARBA" id="ARBA00042072"/>
    </source>
</evidence>
<evidence type="ECO:0000313" key="17">
    <source>
        <dbReference type="Proteomes" id="UP000543174"/>
    </source>
</evidence>
<dbReference type="PROSITE" id="PS51099">
    <property type="entry name" value="PTS_EIIB_TYPE_2"/>
    <property type="match status" value="1"/>
</dbReference>
<feature type="domain" description="PTS EIIA type-2" evidence="13">
    <location>
        <begin position="539"/>
        <end position="679"/>
    </location>
</feature>
<keyword evidence="2" id="KW-0813">Transport</keyword>
<dbReference type="GO" id="GO:0006355">
    <property type="term" value="P:regulation of DNA-templated transcription"/>
    <property type="evidence" value="ECO:0007669"/>
    <property type="project" value="InterPro"/>
</dbReference>
<evidence type="ECO:0000256" key="7">
    <source>
        <dbReference type="ARBA" id="ARBA00022777"/>
    </source>
</evidence>
<evidence type="ECO:0000256" key="1">
    <source>
        <dbReference type="ARBA" id="ARBA00004496"/>
    </source>
</evidence>
<dbReference type="CDD" id="cd00211">
    <property type="entry name" value="PTS_IIA_fru"/>
    <property type="match status" value="1"/>
</dbReference>
<evidence type="ECO:0000256" key="5">
    <source>
        <dbReference type="ARBA" id="ARBA00022679"/>
    </source>
</evidence>
<dbReference type="GO" id="GO:0008982">
    <property type="term" value="F:protein-N(PI)-phosphohistidine-sugar phosphotransferase activity"/>
    <property type="evidence" value="ECO:0007669"/>
    <property type="project" value="InterPro"/>
</dbReference>
<dbReference type="GO" id="GO:0016301">
    <property type="term" value="F:kinase activity"/>
    <property type="evidence" value="ECO:0007669"/>
    <property type="project" value="UniProtKB-KW"/>
</dbReference>
<evidence type="ECO:0000256" key="8">
    <source>
        <dbReference type="ARBA" id="ARBA00023159"/>
    </source>
</evidence>
<dbReference type="GO" id="GO:0009401">
    <property type="term" value="P:phosphoenolpyruvate-dependent sugar phosphotransferase system"/>
    <property type="evidence" value="ECO:0007669"/>
    <property type="project" value="UniProtKB-KW"/>
</dbReference>
<keyword evidence="6" id="KW-0598">Phosphotransferase system</keyword>
<keyword evidence="4" id="KW-0597">Phosphoprotein</keyword>
<dbReference type="Pfam" id="PF00874">
    <property type="entry name" value="PRD"/>
    <property type="match status" value="2"/>
</dbReference>
<dbReference type="InterPro" id="IPR007737">
    <property type="entry name" value="Mga_HTH"/>
</dbReference>
<dbReference type="PANTHER" id="PTHR36203">
    <property type="entry name" value="ASCORBATE-SPECIFIC PTS SYSTEM EIIA COMPONENT"/>
    <property type="match status" value="1"/>
</dbReference>
<evidence type="ECO:0000259" key="15">
    <source>
        <dbReference type="PROSITE" id="PS51372"/>
    </source>
</evidence>
<dbReference type="InterPro" id="IPR011608">
    <property type="entry name" value="PRD"/>
</dbReference>
<dbReference type="InterPro" id="IPR036634">
    <property type="entry name" value="PRD_sf"/>
</dbReference>
<dbReference type="InterPro" id="IPR013011">
    <property type="entry name" value="PTS_EIIB_2"/>
</dbReference>
<dbReference type="PROSITE" id="PS51094">
    <property type="entry name" value="PTS_EIIA_TYPE_2"/>
    <property type="match status" value="1"/>
</dbReference>
<dbReference type="InterPro" id="IPR036095">
    <property type="entry name" value="PTS_EIIB-like_sf"/>
</dbReference>
<feature type="domain" description="PRD" evidence="15">
    <location>
        <begin position="289"/>
        <end position="396"/>
    </location>
</feature>
<evidence type="ECO:0000256" key="3">
    <source>
        <dbReference type="ARBA" id="ARBA00022490"/>
    </source>
</evidence>
<feature type="domain" description="PRD" evidence="15">
    <location>
        <begin position="184"/>
        <end position="285"/>
    </location>
</feature>
<keyword evidence="7" id="KW-0418">Kinase</keyword>
<dbReference type="Gene3D" id="3.40.930.10">
    <property type="entry name" value="Mannitol-specific EII, Chain A"/>
    <property type="match status" value="1"/>
</dbReference>
<organism evidence="16 17">
    <name type="scientific">Priestia aryabhattai</name>
    <name type="common">Bacillus aryabhattai</name>
    <dbReference type="NCBI Taxonomy" id="412384"/>
    <lineage>
        <taxon>Bacteria</taxon>
        <taxon>Bacillati</taxon>
        <taxon>Bacillota</taxon>
        <taxon>Bacilli</taxon>
        <taxon>Bacillales</taxon>
        <taxon>Bacillaceae</taxon>
        <taxon>Priestia</taxon>
    </lineage>
</organism>
<evidence type="ECO:0000256" key="10">
    <source>
        <dbReference type="ARBA" id="ARBA00041175"/>
    </source>
</evidence>
<keyword evidence="5" id="KW-0808">Transferase</keyword>
<dbReference type="Pfam" id="PF05043">
    <property type="entry name" value="Mga"/>
    <property type="match status" value="1"/>
</dbReference>
<gene>
    <name evidence="16" type="ORF">HNP21_000522</name>
</gene>